<comment type="caution">
    <text evidence="2">The sequence shown here is derived from an EMBL/GenBank/DDBJ whole genome shotgun (WGS) entry which is preliminary data.</text>
</comment>
<reference evidence="2 3" key="1">
    <citation type="submission" date="2018-07" db="EMBL/GenBank/DDBJ databases">
        <title>Genomic Encyclopedia of Type Strains, Phase IV (KMG-IV): sequencing the most valuable type-strain genomes for metagenomic binning, comparative biology and taxonomic classification.</title>
        <authorList>
            <person name="Goeker M."/>
        </authorList>
    </citation>
    <scope>NUCLEOTIDE SEQUENCE [LARGE SCALE GENOMIC DNA]</scope>
    <source>
        <strain evidence="2 3">DSM 27016</strain>
    </source>
</reference>
<dbReference type="SUPFAM" id="SSF51126">
    <property type="entry name" value="Pectin lyase-like"/>
    <property type="match status" value="1"/>
</dbReference>
<accession>A0A369AHQ4</accession>
<feature type="signal peptide" evidence="1">
    <location>
        <begin position="1"/>
        <end position="30"/>
    </location>
</feature>
<keyword evidence="3" id="KW-1185">Reference proteome</keyword>
<evidence type="ECO:0000313" key="2">
    <source>
        <dbReference type="EMBL" id="RCX07868.1"/>
    </source>
</evidence>
<protein>
    <recommendedName>
        <fullName evidence="4">DUF1565 domain-containing protein</fullName>
    </recommendedName>
</protein>
<name>A0A369AHQ4_9FIRM</name>
<evidence type="ECO:0008006" key="4">
    <source>
        <dbReference type="Google" id="ProtNLM"/>
    </source>
</evidence>
<evidence type="ECO:0000313" key="3">
    <source>
        <dbReference type="Proteomes" id="UP000253034"/>
    </source>
</evidence>
<feature type="non-terminal residue" evidence="2">
    <location>
        <position position="86"/>
    </location>
</feature>
<dbReference type="AlphaFoldDB" id="A0A369AHQ4"/>
<evidence type="ECO:0000256" key="1">
    <source>
        <dbReference type="SAM" id="SignalP"/>
    </source>
</evidence>
<feature type="chain" id="PRO_5016942657" description="DUF1565 domain-containing protein" evidence="1">
    <location>
        <begin position="31"/>
        <end position="86"/>
    </location>
</feature>
<dbReference type="Gene3D" id="3.30.1910.20">
    <property type="entry name" value="asparaginyl-tRNA synthetase, N-terminal domain"/>
    <property type="match status" value="1"/>
</dbReference>
<dbReference type="InterPro" id="IPR011050">
    <property type="entry name" value="Pectin_lyase_fold/virulence"/>
</dbReference>
<organism evidence="2 3">
    <name type="scientific">Anaerobacterium chartisolvens</name>
    <dbReference type="NCBI Taxonomy" id="1297424"/>
    <lineage>
        <taxon>Bacteria</taxon>
        <taxon>Bacillati</taxon>
        <taxon>Bacillota</taxon>
        <taxon>Clostridia</taxon>
        <taxon>Eubacteriales</taxon>
        <taxon>Oscillospiraceae</taxon>
        <taxon>Anaerobacterium</taxon>
    </lineage>
</organism>
<proteinExistence type="predicted"/>
<keyword evidence="1" id="KW-0732">Signal</keyword>
<dbReference type="Proteomes" id="UP000253034">
    <property type="component" value="Unassembled WGS sequence"/>
</dbReference>
<dbReference type="EMBL" id="QPJT01000048">
    <property type="protein sequence ID" value="RCX07868.1"/>
    <property type="molecule type" value="Genomic_DNA"/>
</dbReference>
<sequence>MNVRKRALAWVMTLLMIFSMIFVTDTEVMAGDTPSATIYVATTGDDTTGDGTQAMPYKTLAKAKEVVRTLPKTGGDIVVQIADGFY</sequence>
<dbReference type="RefSeq" id="WP_207659311.1">
    <property type="nucleotide sequence ID" value="NZ_QPJT01000048.1"/>
</dbReference>
<gene>
    <name evidence="2" type="ORF">DFR58_1481</name>
</gene>